<dbReference type="InterPro" id="IPR002220">
    <property type="entry name" value="DapA-like"/>
</dbReference>
<dbReference type="Proteomes" id="UP000239480">
    <property type="component" value="Unassembled WGS sequence"/>
</dbReference>
<dbReference type="Gene3D" id="3.20.20.70">
    <property type="entry name" value="Aldolase class I"/>
    <property type="match status" value="1"/>
</dbReference>
<dbReference type="SUPFAM" id="SSF51569">
    <property type="entry name" value="Aldolase"/>
    <property type="match status" value="1"/>
</dbReference>
<keyword evidence="6" id="KW-1185">Reference proteome</keyword>
<dbReference type="EMBL" id="PVTD01000007">
    <property type="protein sequence ID" value="PRY22262.1"/>
    <property type="molecule type" value="Genomic_DNA"/>
</dbReference>
<evidence type="ECO:0000256" key="3">
    <source>
        <dbReference type="PIRNR" id="PIRNR001365"/>
    </source>
</evidence>
<protein>
    <submittedName>
        <fullName evidence="5">4-hydroxy-tetrahydrodipicolinate synthase</fullName>
    </submittedName>
</protein>
<gene>
    <name evidence="5" type="ORF">CLV78_107186</name>
</gene>
<evidence type="ECO:0000313" key="5">
    <source>
        <dbReference type="EMBL" id="PRY22262.1"/>
    </source>
</evidence>
<name>A0A2T0RMB6_9RHOB</name>
<comment type="similarity">
    <text evidence="1 3">Belongs to the DapA family.</text>
</comment>
<organism evidence="5 6">
    <name type="scientific">Aliiruegeria haliotis</name>
    <dbReference type="NCBI Taxonomy" id="1280846"/>
    <lineage>
        <taxon>Bacteria</taxon>
        <taxon>Pseudomonadati</taxon>
        <taxon>Pseudomonadota</taxon>
        <taxon>Alphaproteobacteria</taxon>
        <taxon>Rhodobacterales</taxon>
        <taxon>Roseobacteraceae</taxon>
        <taxon>Aliiruegeria</taxon>
    </lineage>
</organism>
<dbReference type="GO" id="GO:0008840">
    <property type="term" value="F:4-hydroxy-tetrahydrodipicolinate synthase activity"/>
    <property type="evidence" value="ECO:0007669"/>
    <property type="project" value="TreeGrafter"/>
</dbReference>
<sequence length="308" mass="32360">MSALKGAFPVLCTPFRDDGTVDEADFRSLIGFVRDCGADGCVFPGVASEVTTLSPEERARLIALLGEELAGAMPFIVGASEDTPQGVIDRMAEGQAVGASAAMVMAPGHLGKDIAAHTAFFKEVGAGSDLPILLQNAPVPIGAGLAPEDVAAIARAVPEVRFCKEETMPCGQNLTRIMAAAGDAIEGVFGGAGGRYITDELARGSLGTMPASEFADLHVALVNAWAEGREDEARRLFEVSMPLLNFQAIFRMHMTKGTLKRRGVIANTFVRGAGPKMDAGDARELHALLDRISPELTLFPLGPAPQDD</sequence>
<reference evidence="5 6" key="1">
    <citation type="submission" date="2018-03" db="EMBL/GenBank/DDBJ databases">
        <title>Genomic Encyclopedia of Archaeal and Bacterial Type Strains, Phase II (KMG-II): from individual species to whole genera.</title>
        <authorList>
            <person name="Goeker M."/>
        </authorList>
    </citation>
    <scope>NUCLEOTIDE SEQUENCE [LARGE SCALE GENOMIC DNA]</scope>
    <source>
        <strain evidence="5 6">DSM 29328</strain>
    </source>
</reference>
<evidence type="ECO:0000256" key="1">
    <source>
        <dbReference type="ARBA" id="ARBA00007592"/>
    </source>
</evidence>
<dbReference type="GO" id="GO:0005829">
    <property type="term" value="C:cytosol"/>
    <property type="evidence" value="ECO:0007669"/>
    <property type="project" value="TreeGrafter"/>
</dbReference>
<keyword evidence="2 3" id="KW-0456">Lyase</keyword>
<dbReference type="PIRSF" id="PIRSF001365">
    <property type="entry name" value="DHDPS"/>
    <property type="match status" value="1"/>
</dbReference>
<dbReference type="RefSeq" id="WP_106206106.1">
    <property type="nucleotide sequence ID" value="NZ_PVTD01000007.1"/>
</dbReference>
<evidence type="ECO:0000256" key="4">
    <source>
        <dbReference type="PIRSR" id="PIRSR001365-2"/>
    </source>
</evidence>
<accession>A0A2T0RMB6</accession>
<dbReference type="OrthoDB" id="9796205at2"/>
<dbReference type="SMART" id="SM01130">
    <property type="entry name" value="DHDPS"/>
    <property type="match status" value="1"/>
</dbReference>
<dbReference type="PANTHER" id="PTHR12128">
    <property type="entry name" value="DIHYDRODIPICOLINATE SYNTHASE"/>
    <property type="match status" value="1"/>
</dbReference>
<dbReference type="AlphaFoldDB" id="A0A2T0RMB6"/>
<dbReference type="PANTHER" id="PTHR12128:SF66">
    <property type="entry name" value="4-HYDROXY-2-OXOGLUTARATE ALDOLASE, MITOCHONDRIAL"/>
    <property type="match status" value="1"/>
</dbReference>
<evidence type="ECO:0000313" key="6">
    <source>
        <dbReference type="Proteomes" id="UP000239480"/>
    </source>
</evidence>
<feature type="binding site" evidence="4">
    <location>
        <position position="209"/>
    </location>
    <ligand>
        <name>pyruvate</name>
        <dbReference type="ChEBI" id="CHEBI:15361"/>
    </ligand>
</feature>
<dbReference type="CDD" id="cd00408">
    <property type="entry name" value="DHDPS-like"/>
    <property type="match status" value="1"/>
</dbReference>
<dbReference type="Pfam" id="PF00701">
    <property type="entry name" value="DHDPS"/>
    <property type="match status" value="1"/>
</dbReference>
<proteinExistence type="inferred from homology"/>
<evidence type="ECO:0000256" key="2">
    <source>
        <dbReference type="ARBA" id="ARBA00023239"/>
    </source>
</evidence>
<dbReference type="InterPro" id="IPR013785">
    <property type="entry name" value="Aldolase_TIM"/>
</dbReference>
<comment type="caution">
    <text evidence="5">The sequence shown here is derived from an EMBL/GenBank/DDBJ whole genome shotgun (WGS) entry which is preliminary data.</text>
</comment>